<dbReference type="InterPro" id="IPR002559">
    <property type="entry name" value="Transposase_11"/>
</dbReference>
<protein>
    <submittedName>
        <fullName evidence="3">Transposase IS4 family protein</fullName>
    </submittedName>
</protein>
<feature type="domain" description="H repeat-associated protein N-terminal" evidence="2">
    <location>
        <begin position="5"/>
        <end position="91"/>
    </location>
</feature>
<dbReference type="GO" id="GO:0003677">
    <property type="term" value="F:DNA binding"/>
    <property type="evidence" value="ECO:0007669"/>
    <property type="project" value="InterPro"/>
</dbReference>
<dbReference type="Pfam" id="PF01609">
    <property type="entry name" value="DDE_Tnp_1"/>
    <property type="match status" value="1"/>
</dbReference>
<dbReference type="EMBL" id="CP000891">
    <property type="protein sequence ID" value="ABX47767.1"/>
    <property type="molecule type" value="Genomic_DNA"/>
</dbReference>
<gene>
    <name evidence="3" type="ordered locus">Sbal195_0589</name>
</gene>
<dbReference type="KEGG" id="sbn:Sbal195_0589"/>
<accession>A9KZK8</accession>
<evidence type="ECO:0000313" key="4">
    <source>
        <dbReference type="Proteomes" id="UP000000770"/>
    </source>
</evidence>
<evidence type="ECO:0000259" key="2">
    <source>
        <dbReference type="Pfam" id="PF13808"/>
    </source>
</evidence>
<dbReference type="InterPro" id="IPR032806">
    <property type="entry name" value="YbfD_N"/>
</dbReference>
<sequence length="369" mass="41853">MSLFDHLSLVEDTRSHINQRHNLVDVLFLILSAVASGQDGWAEIQQFGELKLEWLRKFRPFANGIPRRHTIARILKAVGPENLQLCLFSWINDIRTASAKPIIAIDGKTLRGASKLGCNTLHSVGAFDINNGLALYQEMASGKGKEIETVQSLITMLNINKALITMDALHAQRATLEAIVARKGDYVVQVKSNQRTLFQAVKAQYDVAFQDDSQLAQFACSEKGHGRTEQRITFQIPSKLSPKLQEKWPSVKTLIAVERHRKIGNKTSIETSFYLSSHDIDPEYIATAVRGHWRIENSLHWVLDVVYREDACRVHEQRTAESLAIVRRMALNLAKLEITQKRSMKSKLHRSLLSDEYRELMIFADVKSI</sequence>
<dbReference type="Pfam" id="PF13808">
    <property type="entry name" value="DDE_Tnp_1_assoc"/>
    <property type="match status" value="1"/>
</dbReference>
<dbReference type="NCBIfam" id="NF033564">
    <property type="entry name" value="transpos_ISAs1"/>
    <property type="match status" value="1"/>
</dbReference>
<dbReference type="HOGENOM" id="CLU_046404_0_1_6"/>
<name>A9KZK8_SHEB9</name>
<dbReference type="RefSeq" id="WP_006079577.1">
    <property type="nucleotide sequence ID" value="NC_009997.1"/>
</dbReference>
<dbReference type="AlphaFoldDB" id="A9KZK8"/>
<dbReference type="InterPro" id="IPR047647">
    <property type="entry name" value="ISAs1_transpos"/>
</dbReference>
<dbReference type="InterPro" id="IPR051698">
    <property type="entry name" value="Transposase_11-like"/>
</dbReference>
<reference evidence="3 4" key="1">
    <citation type="submission" date="2007-11" db="EMBL/GenBank/DDBJ databases">
        <title>Complete sequence of chromosome of Shewanella baltica OS195.</title>
        <authorList>
            <consortium name="US DOE Joint Genome Institute"/>
            <person name="Copeland A."/>
            <person name="Lucas S."/>
            <person name="Lapidus A."/>
            <person name="Barry K."/>
            <person name="Glavina del Rio T."/>
            <person name="Dalin E."/>
            <person name="Tice H."/>
            <person name="Pitluck S."/>
            <person name="Chain P."/>
            <person name="Malfatti S."/>
            <person name="Shin M."/>
            <person name="Vergez L."/>
            <person name="Schmutz J."/>
            <person name="Larimer F."/>
            <person name="Land M."/>
            <person name="Hauser L."/>
            <person name="Kyrpides N."/>
            <person name="Kim E."/>
            <person name="Brettar I."/>
            <person name="Rodrigues J."/>
            <person name="Konstantinidis K."/>
            <person name="Klappenbach J."/>
            <person name="Hofle M."/>
            <person name="Tiedje J."/>
            <person name="Richardson P."/>
        </authorList>
    </citation>
    <scope>NUCLEOTIDE SEQUENCE [LARGE SCALE GENOMIC DNA]</scope>
    <source>
        <strain evidence="3 4">OS195</strain>
    </source>
</reference>
<dbReference type="GeneID" id="11774560"/>
<dbReference type="Proteomes" id="UP000000770">
    <property type="component" value="Chromosome"/>
</dbReference>
<evidence type="ECO:0000313" key="3">
    <source>
        <dbReference type="EMBL" id="ABX47767.1"/>
    </source>
</evidence>
<evidence type="ECO:0000259" key="1">
    <source>
        <dbReference type="Pfam" id="PF01609"/>
    </source>
</evidence>
<proteinExistence type="predicted"/>
<feature type="domain" description="Transposase IS4-like" evidence="1">
    <location>
        <begin position="99"/>
        <end position="333"/>
    </location>
</feature>
<organism evidence="3 4">
    <name type="scientific">Shewanella baltica (strain OS195)</name>
    <dbReference type="NCBI Taxonomy" id="399599"/>
    <lineage>
        <taxon>Bacteria</taxon>
        <taxon>Pseudomonadati</taxon>
        <taxon>Pseudomonadota</taxon>
        <taxon>Gammaproteobacteria</taxon>
        <taxon>Alteromonadales</taxon>
        <taxon>Shewanellaceae</taxon>
        <taxon>Shewanella</taxon>
    </lineage>
</organism>
<dbReference type="GO" id="GO:0006313">
    <property type="term" value="P:DNA transposition"/>
    <property type="evidence" value="ECO:0007669"/>
    <property type="project" value="InterPro"/>
</dbReference>
<dbReference type="PANTHER" id="PTHR30298:SF0">
    <property type="entry name" value="PROTEIN YBFL-RELATED"/>
    <property type="match status" value="1"/>
</dbReference>
<dbReference type="PANTHER" id="PTHR30298">
    <property type="entry name" value="H REPEAT-ASSOCIATED PREDICTED TRANSPOSASE"/>
    <property type="match status" value="1"/>
</dbReference>
<dbReference type="GO" id="GO:0004803">
    <property type="term" value="F:transposase activity"/>
    <property type="evidence" value="ECO:0007669"/>
    <property type="project" value="InterPro"/>
</dbReference>